<dbReference type="PROSITE" id="PS51186">
    <property type="entry name" value="GNAT"/>
    <property type="match status" value="1"/>
</dbReference>
<comment type="caution">
    <text evidence="2">The sequence shown here is derived from an EMBL/GenBank/DDBJ whole genome shotgun (WGS) entry which is preliminary data.</text>
</comment>
<evidence type="ECO:0000313" key="3">
    <source>
        <dbReference type="Proteomes" id="UP001168528"/>
    </source>
</evidence>
<keyword evidence="2" id="KW-0808">Transferase</keyword>
<dbReference type="RefSeq" id="WP_302039535.1">
    <property type="nucleotide sequence ID" value="NZ_JAUKPO010000013.1"/>
</dbReference>
<keyword evidence="2" id="KW-0012">Acyltransferase</keyword>
<organism evidence="2 3">
    <name type="scientific">Rhodocytophaga aerolata</name>
    <dbReference type="NCBI Taxonomy" id="455078"/>
    <lineage>
        <taxon>Bacteria</taxon>
        <taxon>Pseudomonadati</taxon>
        <taxon>Bacteroidota</taxon>
        <taxon>Cytophagia</taxon>
        <taxon>Cytophagales</taxon>
        <taxon>Rhodocytophagaceae</taxon>
        <taxon>Rhodocytophaga</taxon>
    </lineage>
</organism>
<dbReference type="InterPro" id="IPR000182">
    <property type="entry name" value="GNAT_dom"/>
</dbReference>
<keyword evidence="3" id="KW-1185">Reference proteome</keyword>
<dbReference type="Pfam" id="PF13673">
    <property type="entry name" value="Acetyltransf_10"/>
    <property type="match status" value="1"/>
</dbReference>
<gene>
    <name evidence="2" type="ORF">Q0590_20835</name>
</gene>
<dbReference type="Proteomes" id="UP001168528">
    <property type="component" value="Unassembled WGS sequence"/>
</dbReference>
<dbReference type="CDD" id="cd04301">
    <property type="entry name" value="NAT_SF"/>
    <property type="match status" value="1"/>
</dbReference>
<sequence length="147" mass="16908">MIEVIHITQPQHQEIAYRIRETVFVHEQQVPANAEYDEFETSSRHFLAFADGIPCGTARWRYTDKGIKLERFAVLKEFRGRCVGSALVRAVLADIQLQPVAQGKILYLHGQLSAMPLYRKFGFEPVGDMFEECNIQHFKMIRKPGLA</sequence>
<feature type="domain" description="N-acetyltransferase" evidence="1">
    <location>
        <begin position="3"/>
        <end position="145"/>
    </location>
</feature>
<dbReference type="EC" id="2.3.1.-" evidence="2"/>
<dbReference type="InterPro" id="IPR016181">
    <property type="entry name" value="Acyl_CoA_acyltransferase"/>
</dbReference>
<dbReference type="SUPFAM" id="SSF55729">
    <property type="entry name" value="Acyl-CoA N-acyltransferases (Nat)"/>
    <property type="match status" value="1"/>
</dbReference>
<accession>A0ABT8RAM8</accession>
<dbReference type="EMBL" id="JAUKPO010000013">
    <property type="protein sequence ID" value="MDO1448736.1"/>
    <property type="molecule type" value="Genomic_DNA"/>
</dbReference>
<evidence type="ECO:0000259" key="1">
    <source>
        <dbReference type="PROSITE" id="PS51186"/>
    </source>
</evidence>
<evidence type="ECO:0000313" key="2">
    <source>
        <dbReference type="EMBL" id="MDO1448736.1"/>
    </source>
</evidence>
<protein>
    <submittedName>
        <fullName evidence="2">GNAT family N-acetyltransferase</fullName>
        <ecNumber evidence="2">2.3.1.-</ecNumber>
    </submittedName>
</protein>
<dbReference type="GO" id="GO:0016746">
    <property type="term" value="F:acyltransferase activity"/>
    <property type="evidence" value="ECO:0007669"/>
    <property type="project" value="UniProtKB-KW"/>
</dbReference>
<proteinExistence type="predicted"/>
<reference evidence="2" key="1">
    <citation type="submission" date="2023-07" db="EMBL/GenBank/DDBJ databases">
        <title>The genome sequence of Rhodocytophaga aerolata KACC 12507.</title>
        <authorList>
            <person name="Zhang X."/>
        </authorList>
    </citation>
    <scope>NUCLEOTIDE SEQUENCE</scope>
    <source>
        <strain evidence="2">KACC 12507</strain>
    </source>
</reference>
<dbReference type="Gene3D" id="3.40.630.30">
    <property type="match status" value="1"/>
</dbReference>
<name>A0ABT8RAM8_9BACT</name>